<protein>
    <recommendedName>
        <fullName evidence="3">Serpin (Serine protease inhibitor)</fullName>
    </recommendedName>
</protein>
<dbReference type="STRING" id="137265.SAMN05421684_6676"/>
<keyword evidence="2" id="KW-1185">Reference proteome</keyword>
<dbReference type="OrthoDB" id="4847668at2"/>
<dbReference type="AlphaFoldDB" id="A0A1H3U0C0"/>
<reference evidence="2" key="1">
    <citation type="submission" date="2016-10" db="EMBL/GenBank/DDBJ databases">
        <authorList>
            <person name="Varghese N."/>
            <person name="Submissions S."/>
        </authorList>
    </citation>
    <scope>NUCLEOTIDE SEQUENCE [LARGE SCALE GENOMIC DNA]</scope>
    <source>
        <strain evidence="2">DSM 44718</strain>
    </source>
</reference>
<dbReference type="Proteomes" id="UP000199632">
    <property type="component" value="Unassembled WGS sequence"/>
</dbReference>
<evidence type="ECO:0008006" key="3">
    <source>
        <dbReference type="Google" id="ProtNLM"/>
    </source>
</evidence>
<dbReference type="Gene3D" id="3.30.497.10">
    <property type="entry name" value="Antithrombin, subunit I, domain 2"/>
    <property type="match status" value="1"/>
</dbReference>
<dbReference type="InterPro" id="IPR036186">
    <property type="entry name" value="Serpin_sf"/>
</dbReference>
<sequence>MTTAVDLRAPLARYASLLHASAGPEHHVASPLGAWLLAALCAPVGSSDLEEALGIDLESARSVADGLLSDPHPAVLSAAALWLAQTPTAAMDAWLTALPAPVSTGPMPSQTEADAWADEHTLGLIKKMPLTLTPDTILLLATALATKVSWVQPFTLAPSSRLGAASPWRGAVSQVLEMPDHFHEAFIVRVPSLGDVAVHTAYAVEGLRVTSVIGPSGVEPGQVISAAYEIAVASATRGALDRRSLFDL</sequence>
<dbReference type="InterPro" id="IPR042178">
    <property type="entry name" value="Serpin_sf_1"/>
</dbReference>
<dbReference type="SUPFAM" id="SSF56574">
    <property type="entry name" value="Serpins"/>
    <property type="match status" value="1"/>
</dbReference>
<organism evidence="1 2">
    <name type="scientific">Asanoa ishikariensis</name>
    <dbReference type="NCBI Taxonomy" id="137265"/>
    <lineage>
        <taxon>Bacteria</taxon>
        <taxon>Bacillati</taxon>
        <taxon>Actinomycetota</taxon>
        <taxon>Actinomycetes</taxon>
        <taxon>Micromonosporales</taxon>
        <taxon>Micromonosporaceae</taxon>
        <taxon>Asanoa</taxon>
    </lineage>
</organism>
<accession>A0A1H3U0C0</accession>
<proteinExistence type="predicted"/>
<feature type="non-terminal residue" evidence="1">
    <location>
        <position position="248"/>
    </location>
</feature>
<evidence type="ECO:0000313" key="1">
    <source>
        <dbReference type="EMBL" id="SDZ55792.1"/>
    </source>
</evidence>
<gene>
    <name evidence="1" type="ORF">SAMN05421684_6676</name>
</gene>
<name>A0A1H3U0C0_9ACTN</name>
<evidence type="ECO:0000313" key="2">
    <source>
        <dbReference type="Proteomes" id="UP000199632"/>
    </source>
</evidence>
<dbReference type="EMBL" id="FNQB01000003">
    <property type="protein sequence ID" value="SDZ55792.1"/>
    <property type="molecule type" value="Genomic_DNA"/>
</dbReference>